<gene>
    <name evidence="1" type="ORF">NGB36_01950</name>
</gene>
<proteinExistence type="predicted"/>
<dbReference type="RefSeq" id="WP_255918242.1">
    <property type="nucleotide sequence ID" value="NZ_JANFNG010000001.1"/>
</dbReference>
<keyword evidence="2" id="KW-1185">Reference proteome</keyword>
<organism evidence="1 2">
    <name type="scientific">Streptomyces humicola</name>
    <dbReference type="NCBI Taxonomy" id="2953240"/>
    <lineage>
        <taxon>Bacteria</taxon>
        <taxon>Bacillati</taxon>
        <taxon>Actinomycetota</taxon>
        <taxon>Actinomycetes</taxon>
        <taxon>Kitasatosporales</taxon>
        <taxon>Streptomycetaceae</taxon>
        <taxon>Streptomyces</taxon>
    </lineage>
</organism>
<protein>
    <submittedName>
        <fullName evidence="1">Uncharacterized protein</fullName>
    </submittedName>
</protein>
<sequence length="104" mass="10941">MDEFRRTVRACRHGVLVSTGCLRGALRCDAFGPYRSGARGLFAVAQPCDAHRRPVGGAIALGPVAGRADASAVCRWLLAGLPDDGSLPARLLAAPPPWKLAHLN</sequence>
<comment type="caution">
    <text evidence="1">The sequence shown here is derived from an EMBL/GenBank/DDBJ whole genome shotgun (WGS) entry which is preliminary data.</text>
</comment>
<dbReference type="EMBL" id="JANFNG010000001">
    <property type="protein sequence ID" value="MCQ4079397.1"/>
    <property type="molecule type" value="Genomic_DNA"/>
</dbReference>
<reference evidence="1" key="1">
    <citation type="submission" date="2022-06" db="EMBL/GenBank/DDBJ databases">
        <title>Draft genome sequence of Streptomyces sp. RB6PN25 isolated from peat swamp forest in Thailand.</title>
        <authorList>
            <person name="Duangmal K."/>
            <person name="Klaysubun C."/>
        </authorList>
    </citation>
    <scope>NUCLEOTIDE SEQUENCE</scope>
    <source>
        <strain evidence="1">RB6PN25</strain>
    </source>
</reference>
<dbReference type="Proteomes" id="UP001057702">
    <property type="component" value="Unassembled WGS sequence"/>
</dbReference>
<evidence type="ECO:0000313" key="1">
    <source>
        <dbReference type="EMBL" id="MCQ4079397.1"/>
    </source>
</evidence>
<accession>A0ABT1PNZ2</accession>
<evidence type="ECO:0000313" key="2">
    <source>
        <dbReference type="Proteomes" id="UP001057702"/>
    </source>
</evidence>
<name>A0ABT1PNZ2_9ACTN</name>